<reference evidence="1" key="1">
    <citation type="journal article" date="2020" name="Stud. Mycol.">
        <title>101 Dothideomycetes genomes: a test case for predicting lifestyles and emergence of pathogens.</title>
        <authorList>
            <person name="Haridas S."/>
            <person name="Albert R."/>
            <person name="Binder M."/>
            <person name="Bloem J."/>
            <person name="Labutti K."/>
            <person name="Salamov A."/>
            <person name="Andreopoulos B."/>
            <person name="Baker S."/>
            <person name="Barry K."/>
            <person name="Bills G."/>
            <person name="Bluhm B."/>
            <person name="Cannon C."/>
            <person name="Castanera R."/>
            <person name="Culley D."/>
            <person name="Daum C."/>
            <person name="Ezra D."/>
            <person name="Gonzalez J."/>
            <person name="Henrissat B."/>
            <person name="Kuo A."/>
            <person name="Liang C."/>
            <person name="Lipzen A."/>
            <person name="Lutzoni F."/>
            <person name="Magnuson J."/>
            <person name="Mondo S."/>
            <person name="Nolan M."/>
            <person name="Ohm R."/>
            <person name="Pangilinan J."/>
            <person name="Park H.-J."/>
            <person name="Ramirez L."/>
            <person name="Alfaro M."/>
            <person name="Sun H."/>
            <person name="Tritt A."/>
            <person name="Yoshinaga Y."/>
            <person name="Zwiers L.-H."/>
            <person name="Turgeon B."/>
            <person name="Goodwin S."/>
            <person name="Spatafora J."/>
            <person name="Crous P."/>
            <person name="Grigoriev I."/>
        </authorList>
    </citation>
    <scope>NUCLEOTIDE SEQUENCE</scope>
    <source>
        <strain evidence="1">CBS 123094</strain>
    </source>
</reference>
<evidence type="ECO:0000313" key="1">
    <source>
        <dbReference type="EMBL" id="KAF2007664.1"/>
    </source>
</evidence>
<dbReference type="EMBL" id="ML977556">
    <property type="protein sequence ID" value="KAF2007664.1"/>
    <property type="molecule type" value="Genomic_DNA"/>
</dbReference>
<keyword evidence="2" id="KW-1185">Reference proteome</keyword>
<sequence>MPSLLDLPAELLDWILEPCEPLTLSRLSRTNVGLHRVITPRLYNSIDWFWEDDEPSPPLHLLLRTLINNPSMRALVKYLRLRGGGIVPRSEWKDAWFRKTKLEYHPVQDTRSIWTEGRFASFSFGDYQKVQALISTLVLPLRPVWMSEFERGSVDAMLALLLHHTPALRQFDLGFGYLQQSYFVPAMLRHHILSSKSSSHFLSLTNVILAADVPKSAVGFWSDLDLLRPLFFLPAVESITTVVREPVIFTWPGKAPQLFNLSTLVLNKCSAPERTLEKILSCTPALKHLTYSHCRTVARDAPDYEYPVDPSEFESTNIIQCGRLDAALSHVQDTLETLVFTISYEDWPGVHVNSTRSLSTCGVTGRMGSIKTMSKLTSLEIPWVLLFGWEPEDPPCWTEFLPPTIQCLRIRDDMRQLSNYAWAGDSTVSRVEQLLDVRPQAFVALNSICFTYIWVHWVTERSSEGWYDEHFLELRALCESEGLACGLRYENDASM</sequence>
<dbReference type="AlphaFoldDB" id="A0A6A5X451"/>
<organism evidence="1 2">
    <name type="scientific">Amniculicola lignicola CBS 123094</name>
    <dbReference type="NCBI Taxonomy" id="1392246"/>
    <lineage>
        <taxon>Eukaryota</taxon>
        <taxon>Fungi</taxon>
        <taxon>Dikarya</taxon>
        <taxon>Ascomycota</taxon>
        <taxon>Pezizomycotina</taxon>
        <taxon>Dothideomycetes</taxon>
        <taxon>Pleosporomycetidae</taxon>
        <taxon>Pleosporales</taxon>
        <taxon>Amniculicolaceae</taxon>
        <taxon>Amniculicola</taxon>
    </lineage>
</organism>
<protein>
    <recommendedName>
        <fullName evidence="3">F-box domain-containing protein</fullName>
    </recommendedName>
</protein>
<evidence type="ECO:0000313" key="2">
    <source>
        <dbReference type="Proteomes" id="UP000799779"/>
    </source>
</evidence>
<accession>A0A6A5X451</accession>
<dbReference type="Proteomes" id="UP000799779">
    <property type="component" value="Unassembled WGS sequence"/>
</dbReference>
<proteinExistence type="predicted"/>
<name>A0A6A5X451_9PLEO</name>
<dbReference type="OrthoDB" id="3768645at2759"/>
<gene>
    <name evidence="1" type="ORF">P154DRAFT_516487</name>
</gene>
<evidence type="ECO:0008006" key="3">
    <source>
        <dbReference type="Google" id="ProtNLM"/>
    </source>
</evidence>